<feature type="region of interest" description="Disordered" evidence="1">
    <location>
        <begin position="417"/>
        <end position="443"/>
    </location>
</feature>
<feature type="compositionally biased region" description="Basic and acidic residues" evidence="1">
    <location>
        <begin position="272"/>
        <end position="284"/>
    </location>
</feature>
<feature type="compositionally biased region" description="Basic and acidic residues" evidence="1">
    <location>
        <begin position="1114"/>
        <end position="1142"/>
    </location>
</feature>
<feature type="compositionally biased region" description="Low complexity" evidence="1">
    <location>
        <begin position="67"/>
        <end position="78"/>
    </location>
</feature>
<feature type="compositionally biased region" description="Basic and acidic residues" evidence="1">
    <location>
        <begin position="81"/>
        <end position="90"/>
    </location>
</feature>
<feature type="compositionally biased region" description="Basic and acidic residues" evidence="1">
    <location>
        <begin position="939"/>
        <end position="976"/>
    </location>
</feature>
<feature type="compositionally biased region" description="Basic and acidic residues" evidence="1">
    <location>
        <begin position="832"/>
        <end position="847"/>
    </location>
</feature>
<feature type="region of interest" description="Disordered" evidence="1">
    <location>
        <begin position="815"/>
        <end position="1142"/>
    </location>
</feature>
<keyword evidence="3" id="KW-1185">Reference proteome</keyword>
<accession>A0AAD9QQZ7</accession>
<feature type="region of interest" description="Disordered" evidence="1">
    <location>
        <begin position="56"/>
        <end position="90"/>
    </location>
</feature>
<comment type="caution">
    <text evidence="2">The sequence shown here is derived from an EMBL/GenBank/DDBJ whole genome shotgun (WGS) entry which is preliminary data.</text>
</comment>
<reference evidence="2" key="1">
    <citation type="journal article" date="2023" name="G3 (Bethesda)">
        <title>Whole genome assembly and annotation of the endangered Caribbean coral Acropora cervicornis.</title>
        <authorList>
            <person name="Selwyn J.D."/>
            <person name="Vollmer S.V."/>
        </authorList>
    </citation>
    <scope>NUCLEOTIDE SEQUENCE</scope>
    <source>
        <strain evidence="2">K2</strain>
    </source>
</reference>
<evidence type="ECO:0000313" key="2">
    <source>
        <dbReference type="EMBL" id="KAK2565521.1"/>
    </source>
</evidence>
<dbReference type="PANTHER" id="PTHR21415">
    <property type="entry name" value="U7 SNRNA-ASSOCIATED SM-LIKE PROTEIN LSM11"/>
    <property type="match status" value="1"/>
</dbReference>
<feature type="region of interest" description="Disordered" evidence="1">
    <location>
        <begin position="272"/>
        <end position="301"/>
    </location>
</feature>
<feature type="compositionally biased region" description="Polar residues" evidence="1">
    <location>
        <begin position="292"/>
        <end position="301"/>
    </location>
</feature>
<feature type="compositionally biased region" description="Basic and acidic residues" evidence="1">
    <location>
        <begin position="1291"/>
        <end position="1319"/>
    </location>
</feature>
<feature type="compositionally biased region" description="Basic and acidic residues" evidence="1">
    <location>
        <begin position="56"/>
        <end position="66"/>
    </location>
</feature>
<dbReference type="GO" id="GO:0005683">
    <property type="term" value="C:U7 snRNP"/>
    <property type="evidence" value="ECO:0007669"/>
    <property type="project" value="TreeGrafter"/>
</dbReference>
<evidence type="ECO:0000256" key="1">
    <source>
        <dbReference type="SAM" id="MobiDB-lite"/>
    </source>
</evidence>
<reference evidence="2" key="2">
    <citation type="journal article" date="2023" name="Science">
        <title>Genomic signatures of disease resistance in endangered staghorn corals.</title>
        <authorList>
            <person name="Vollmer S.V."/>
            <person name="Selwyn J.D."/>
            <person name="Despard B.A."/>
            <person name="Roesel C.L."/>
        </authorList>
    </citation>
    <scope>NUCLEOTIDE SEQUENCE</scope>
    <source>
        <strain evidence="2">K2</strain>
    </source>
</reference>
<feature type="compositionally biased region" description="Basic and acidic residues" evidence="1">
    <location>
        <begin position="1016"/>
        <end position="1043"/>
    </location>
</feature>
<dbReference type="EMBL" id="JARQWQ010000019">
    <property type="protein sequence ID" value="KAK2565521.1"/>
    <property type="molecule type" value="Genomic_DNA"/>
</dbReference>
<organism evidence="2 3">
    <name type="scientific">Acropora cervicornis</name>
    <name type="common">Staghorn coral</name>
    <dbReference type="NCBI Taxonomy" id="6130"/>
    <lineage>
        <taxon>Eukaryota</taxon>
        <taxon>Metazoa</taxon>
        <taxon>Cnidaria</taxon>
        <taxon>Anthozoa</taxon>
        <taxon>Hexacorallia</taxon>
        <taxon>Scleractinia</taxon>
        <taxon>Astrocoeniina</taxon>
        <taxon>Acroporidae</taxon>
        <taxon>Acropora</taxon>
    </lineage>
</organism>
<name>A0AAD9QQZ7_ACRCE</name>
<dbReference type="GO" id="GO:0071209">
    <property type="term" value="F:U7 snRNA binding"/>
    <property type="evidence" value="ECO:0007669"/>
    <property type="project" value="InterPro"/>
</dbReference>
<proteinExistence type="predicted"/>
<feature type="compositionally biased region" description="Basic and acidic residues" evidence="1">
    <location>
        <begin position="1222"/>
        <end position="1236"/>
    </location>
</feature>
<feature type="compositionally biased region" description="Basic residues" evidence="1">
    <location>
        <begin position="1161"/>
        <end position="1173"/>
    </location>
</feature>
<feature type="region of interest" description="Disordered" evidence="1">
    <location>
        <begin position="665"/>
        <end position="709"/>
    </location>
</feature>
<feature type="region of interest" description="Disordered" evidence="1">
    <location>
        <begin position="217"/>
        <end position="238"/>
    </location>
</feature>
<evidence type="ECO:0000313" key="3">
    <source>
        <dbReference type="Proteomes" id="UP001249851"/>
    </source>
</evidence>
<dbReference type="InterPro" id="IPR010920">
    <property type="entry name" value="LSM_dom_sf"/>
</dbReference>
<dbReference type="Gene3D" id="2.30.30.100">
    <property type="match status" value="1"/>
</dbReference>
<feature type="compositionally biased region" description="Polar residues" evidence="1">
    <location>
        <begin position="1255"/>
        <end position="1274"/>
    </location>
</feature>
<dbReference type="PANTHER" id="PTHR21415:SF1">
    <property type="entry name" value="U7 SNRNA-ASSOCIATED SM-LIKE PROTEIN LSM11"/>
    <property type="match status" value="1"/>
</dbReference>
<feature type="compositionally biased region" description="Basic residues" evidence="1">
    <location>
        <begin position="985"/>
        <end position="996"/>
    </location>
</feature>
<feature type="compositionally biased region" description="Basic and acidic residues" evidence="1">
    <location>
        <begin position="1051"/>
        <end position="1081"/>
    </location>
</feature>
<dbReference type="InterPro" id="IPR039267">
    <property type="entry name" value="Lsm11"/>
</dbReference>
<protein>
    <submittedName>
        <fullName evidence="2">U7 snRNA-associated Sm-like protein LSm11</fullName>
    </submittedName>
</protein>
<feature type="compositionally biased region" description="Basic and acidic residues" evidence="1">
    <location>
        <begin position="429"/>
        <end position="442"/>
    </location>
</feature>
<dbReference type="Proteomes" id="UP001249851">
    <property type="component" value="Unassembled WGS sequence"/>
</dbReference>
<feature type="compositionally biased region" description="Basic and acidic residues" evidence="1">
    <location>
        <begin position="922"/>
        <end position="931"/>
    </location>
</feature>
<dbReference type="GO" id="GO:0006398">
    <property type="term" value="P:mRNA 3'-end processing by stem-loop binding and cleavage"/>
    <property type="evidence" value="ECO:0007669"/>
    <property type="project" value="TreeGrafter"/>
</dbReference>
<dbReference type="SUPFAM" id="SSF50182">
    <property type="entry name" value="Sm-like ribonucleoproteins"/>
    <property type="match status" value="1"/>
</dbReference>
<gene>
    <name evidence="2" type="ORF">P5673_010608</name>
</gene>
<feature type="region of interest" description="Disordered" evidence="1">
    <location>
        <begin position="1155"/>
        <end position="1325"/>
    </location>
</feature>
<feature type="compositionally biased region" description="Basic and acidic residues" evidence="1">
    <location>
        <begin position="857"/>
        <end position="914"/>
    </location>
</feature>
<feature type="compositionally biased region" description="Basic and acidic residues" evidence="1">
    <location>
        <begin position="1091"/>
        <end position="1105"/>
    </location>
</feature>
<sequence length="1420" mass="159478">MAADEEMKKINEKLNFLSSKFDPLTALYNSKLQPPVPNIYVFNNLSEYTNAIREGKIKPSEYKPSESHSSSTEAASRTRNLKPEYKQDNKKRLKERLKAMSESVGNGVGGTNLEKKRGGRIDDTKLKELLLVEETFKRKQTAKKRMNVMQKMEAYTEGPYSLLLKCVTERRRVRVWTRRYKGLRSVLAGYLVAFDKHMNMALLDVDEVYTIEQRINQDASGVSPSSKNTEKRKKKKKSVLENELPCELAGTVEISLPTSASDTGELDLCTKEGNRERSSERNSPKEFLPLQPITSNQSSKESVSTCKEKHCQISASDNEVAANSDCASIIDLPLSGNESMLPSAQSLSIALRASVSGLDDDFLKLTEVTLTEAVLDNAAELETVMGQNDSSLPTREENCALNISWNDKLIEKMKKDKEESNKLANTKTFDNKESGETGDVRDLSSCSFSNNDSGVVSNAILNNNTKQGQGLRLRTKGSCLPPNGMELLRDNGIADYHTTMPIENSQQLTAIGKEDKLIKIPDTGRLRNSEHDVHEKNLLQMEAETHKIDIKDLCDFRENCLNKKDLVVCCSEKDDSSNSDIVTFLRSSSIVSTEAVASFSTKGETVMQRAEAQLNERAANKSCKDANLAHCLVDYDFIRSETPLCKDPVSSESRFALCSETANAIPNEVRQEPGSPSRPRSDTPSIDAPFSEVVSNTEEDSTSRYHEGKGDKCFFHKKDQHDLALKSSATVLQEGELQEDYHSITQVTQMFSKPKEDGGSAKLEDLEKVPHDALKHENSGQDILENSKTAASFSSETNSPFRNLLSMTGKIADAQASSHSFREGVNINPGQKEAHNETSSMKGDEKNCQSLKTEVGIGEKRTYKKTYKNDDNSDKATEYNPHKEEGEISSVKDDGLPPNEKSKNEEKEEGERSSSDSGDDSSLVKHCDTNDGKGVQSDNRLKDENKQARPRARTDSSRDFPDKFLDDRSNSRREYPSHSVQNAGLRRKLRGSRKKVLPSTKVNSSKETSNRVRNRSRSDMAAKKNNCVEKHNRDELLTEEQKHGKAQSTGTKDERRSFIHSAHGKECKTKEKGKFLDKQNEKPSNSSQDAETIKKRSESKSEIKNRSNIPCPPETDKIVPNKFELHQLSTKDKETKKLRTPEDATVDKDFKEETQLSKTVTRTRAKTTLHHQIVKTGTKSARPLSRQSEETLMRRPLSVDNFGSRKHVSENRQGSTISHRTHCLEQSKTKRKDEAKTTTTDIGKWDISGKRKTTPSKTAPRVTTRNTPRKSPSANKRRTKPQNSSHNPLENPRKRIRPTESTEKRKSKKSRVDEQRNSRTADTIEPNMSTAIAQCNDVKNSESFCIKVKDSANQMNPDKLEYFQLNKTEHKCQNNPAIKSVASRAKPILFGRNKFLVFKRRHVNQLFIRGDNVAMIAYAE</sequence>